<name>A0A8W8INH1_MAGGI</name>
<dbReference type="GO" id="GO:0016020">
    <property type="term" value="C:membrane"/>
    <property type="evidence" value="ECO:0007669"/>
    <property type="project" value="UniProtKB-SubCell"/>
</dbReference>
<dbReference type="OrthoDB" id="6116270at2759"/>
<keyword evidence="4" id="KW-0130">Cell adhesion</keyword>
<evidence type="ECO:0000256" key="5">
    <source>
        <dbReference type="ARBA" id="ARBA00022989"/>
    </source>
</evidence>
<comment type="subcellular location">
    <subcellularLocation>
        <location evidence="1">Membrane</location>
        <topology evidence="1">Multi-pass membrane protein</topology>
    </subcellularLocation>
</comment>
<sequence length="206" mass="22448">MSPGNSSEQTVSLEMSPNDKDSLTGTNEMVVTSAAIPMNDSQDRTDFNDVVTMYNGVTGGTSNNNPSGSGFTDRQNIVRGFCDASLMAANVSQLRAVLDGDPAYRFFTPLLVLIGLSLILHIGFGLIMIQRWRKARKAHLEHVKKAEESDSQGQGPNTIASDPRGIVCACEWCATVEWYDEISIFIVFFVIVLNVVIAVLGLRDSK</sequence>
<keyword evidence="10" id="KW-1185">Reference proteome</keyword>
<dbReference type="GO" id="GO:0042246">
    <property type="term" value="P:tissue regeneration"/>
    <property type="evidence" value="ECO:0007669"/>
    <property type="project" value="InterPro"/>
</dbReference>
<evidence type="ECO:0000256" key="1">
    <source>
        <dbReference type="ARBA" id="ARBA00004141"/>
    </source>
</evidence>
<feature type="compositionally biased region" description="Polar residues" evidence="7">
    <location>
        <begin position="1"/>
        <end position="15"/>
    </location>
</feature>
<keyword evidence="3 8" id="KW-0812">Transmembrane</keyword>
<comment type="similarity">
    <text evidence="2">Belongs to the ninjurin family.</text>
</comment>
<evidence type="ECO:0000313" key="10">
    <source>
        <dbReference type="Proteomes" id="UP000005408"/>
    </source>
</evidence>
<accession>A0A8W8INH1</accession>
<dbReference type="EnsemblMetazoa" id="G14743.2">
    <property type="protein sequence ID" value="G14743.2:cds"/>
    <property type="gene ID" value="G14743"/>
</dbReference>
<feature type="region of interest" description="Disordered" evidence="7">
    <location>
        <begin position="1"/>
        <end position="25"/>
    </location>
</feature>
<dbReference type="GO" id="GO:0007155">
    <property type="term" value="P:cell adhesion"/>
    <property type="evidence" value="ECO:0007669"/>
    <property type="project" value="UniProtKB-KW"/>
</dbReference>
<keyword evidence="6 8" id="KW-0472">Membrane</keyword>
<dbReference type="PANTHER" id="PTHR12316">
    <property type="entry name" value="NINJURIN-RELATED"/>
    <property type="match status" value="1"/>
</dbReference>
<dbReference type="AlphaFoldDB" id="A0A8W8INH1"/>
<dbReference type="Pfam" id="PF04923">
    <property type="entry name" value="Ninjurin"/>
    <property type="match status" value="1"/>
</dbReference>
<evidence type="ECO:0000256" key="2">
    <source>
        <dbReference type="ARBA" id="ARBA00008141"/>
    </source>
</evidence>
<keyword evidence="5 8" id="KW-1133">Transmembrane helix</keyword>
<dbReference type="PANTHER" id="PTHR12316:SF17">
    <property type="entry name" value="NINJURIN C, ISOFORM D"/>
    <property type="match status" value="1"/>
</dbReference>
<feature type="transmembrane region" description="Helical" evidence="8">
    <location>
        <begin position="106"/>
        <end position="129"/>
    </location>
</feature>
<proteinExistence type="inferred from homology"/>
<evidence type="ECO:0000256" key="3">
    <source>
        <dbReference type="ARBA" id="ARBA00022692"/>
    </source>
</evidence>
<dbReference type="OMA" id="AIPMNDS"/>
<dbReference type="Proteomes" id="UP000005408">
    <property type="component" value="Unassembled WGS sequence"/>
</dbReference>
<evidence type="ECO:0000313" key="9">
    <source>
        <dbReference type="EnsemblMetazoa" id="G14743.2:cds"/>
    </source>
</evidence>
<evidence type="ECO:0000256" key="8">
    <source>
        <dbReference type="SAM" id="Phobius"/>
    </source>
</evidence>
<protein>
    <recommendedName>
        <fullName evidence="11">Ninjurin-1</fullName>
    </recommendedName>
</protein>
<dbReference type="InterPro" id="IPR007007">
    <property type="entry name" value="Ninjurin"/>
</dbReference>
<evidence type="ECO:0000256" key="6">
    <source>
        <dbReference type="ARBA" id="ARBA00023136"/>
    </source>
</evidence>
<evidence type="ECO:0000256" key="7">
    <source>
        <dbReference type="SAM" id="MobiDB-lite"/>
    </source>
</evidence>
<evidence type="ECO:0000256" key="4">
    <source>
        <dbReference type="ARBA" id="ARBA00022889"/>
    </source>
</evidence>
<dbReference type="EnsemblMetazoa" id="G14743.4">
    <property type="protein sequence ID" value="G14743.4:cds"/>
    <property type="gene ID" value="G14743"/>
</dbReference>
<reference evidence="9" key="1">
    <citation type="submission" date="2022-08" db="UniProtKB">
        <authorList>
            <consortium name="EnsemblMetazoa"/>
        </authorList>
    </citation>
    <scope>IDENTIFICATION</scope>
    <source>
        <strain evidence="9">05x7-T-G4-1.051#20</strain>
    </source>
</reference>
<organism evidence="9 10">
    <name type="scientific">Magallana gigas</name>
    <name type="common">Pacific oyster</name>
    <name type="synonym">Crassostrea gigas</name>
    <dbReference type="NCBI Taxonomy" id="29159"/>
    <lineage>
        <taxon>Eukaryota</taxon>
        <taxon>Metazoa</taxon>
        <taxon>Spiralia</taxon>
        <taxon>Lophotrochozoa</taxon>
        <taxon>Mollusca</taxon>
        <taxon>Bivalvia</taxon>
        <taxon>Autobranchia</taxon>
        <taxon>Pteriomorphia</taxon>
        <taxon>Ostreida</taxon>
        <taxon>Ostreoidea</taxon>
        <taxon>Ostreidae</taxon>
        <taxon>Magallana</taxon>
    </lineage>
</organism>
<evidence type="ECO:0008006" key="11">
    <source>
        <dbReference type="Google" id="ProtNLM"/>
    </source>
</evidence>
<feature type="transmembrane region" description="Helical" evidence="8">
    <location>
        <begin position="182"/>
        <end position="202"/>
    </location>
</feature>